<proteinExistence type="predicted"/>
<dbReference type="EMBL" id="AP023396">
    <property type="protein sequence ID" value="BCK57826.1"/>
    <property type="molecule type" value="Genomic_DNA"/>
</dbReference>
<gene>
    <name evidence="1" type="ORF">NWFMUON74_55980</name>
</gene>
<evidence type="ECO:0000313" key="1">
    <source>
        <dbReference type="EMBL" id="BCK57826.1"/>
    </source>
</evidence>
<dbReference type="AlphaFoldDB" id="A0A7G1KTD7"/>
<organism evidence="1 2">
    <name type="scientific">Nocardia wallacei</name>
    <dbReference type="NCBI Taxonomy" id="480035"/>
    <lineage>
        <taxon>Bacteria</taxon>
        <taxon>Bacillati</taxon>
        <taxon>Actinomycetota</taxon>
        <taxon>Actinomycetes</taxon>
        <taxon>Mycobacteriales</taxon>
        <taxon>Nocardiaceae</taxon>
        <taxon>Nocardia</taxon>
    </lineage>
</organism>
<name>A0A7G1KTD7_9NOCA</name>
<protein>
    <submittedName>
        <fullName evidence="1">Uncharacterized protein</fullName>
    </submittedName>
</protein>
<evidence type="ECO:0000313" key="2">
    <source>
        <dbReference type="Proteomes" id="UP000516173"/>
    </source>
</evidence>
<reference evidence="1 2" key="1">
    <citation type="submission" date="2020-08" db="EMBL/GenBank/DDBJ databases">
        <title>Genome Sequencing of Nocardia wallacei strain FMUON74 and assembly.</title>
        <authorList>
            <person name="Toyokawa M."/>
            <person name="Uesaka K."/>
        </authorList>
    </citation>
    <scope>NUCLEOTIDE SEQUENCE [LARGE SCALE GENOMIC DNA]</scope>
    <source>
        <strain evidence="1 2">FMUON74</strain>
    </source>
</reference>
<keyword evidence="2" id="KW-1185">Reference proteome</keyword>
<accession>A0A7G1KTD7</accession>
<sequence>MTVPVVRLVGSHGGAVRSTAPAGRHLAYRMAFATYDSWFAPRTVHAIRVDAATGDIAHLESGVEALHALNVDLALVNGDALVDRIAVAVGGDREYALAVDESRSVGPLCTKHGRGSGAPRVQGLFGASK</sequence>
<dbReference type="KEGG" id="nwl:NWFMUON74_55980"/>
<dbReference type="Proteomes" id="UP000516173">
    <property type="component" value="Chromosome"/>
</dbReference>